<reference evidence="2 3" key="1">
    <citation type="submission" date="2023-03" db="EMBL/GenBank/DDBJ databases">
        <title>Whole genome sequencing of Methanotrichaceae archaeon M04Ac.</title>
        <authorList>
            <person name="Khomyakova M.A."/>
            <person name="Merkel A.Y."/>
            <person name="Slobodkin A.I."/>
        </authorList>
    </citation>
    <scope>NUCLEOTIDE SEQUENCE [LARGE SCALE GENOMIC DNA]</scope>
    <source>
        <strain evidence="2 3">M04Ac</strain>
    </source>
</reference>
<evidence type="ECO:0000313" key="2">
    <source>
        <dbReference type="EMBL" id="MDF0592614.1"/>
    </source>
</evidence>
<evidence type="ECO:0000256" key="1">
    <source>
        <dbReference type="SAM" id="MobiDB-lite"/>
    </source>
</evidence>
<comment type="caution">
    <text evidence="2">The sequence shown here is derived from an EMBL/GenBank/DDBJ whole genome shotgun (WGS) entry which is preliminary data.</text>
</comment>
<keyword evidence="3" id="KW-1185">Reference proteome</keyword>
<feature type="region of interest" description="Disordered" evidence="1">
    <location>
        <begin position="21"/>
        <end position="43"/>
    </location>
</feature>
<proteinExistence type="predicted"/>
<evidence type="ECO:0000313" key="3">
    <source>
        <dbReference type="Proteomes" id="UP001215956"/>
    </source>
</evidence>
<protein>
    <recommendedName>
        <fullName evidence="4">DUF11 domain-containing protein</fullName>
    </recommendedName>
</protein>
<gene>
    <name evidence="2" type="ORF">P0O24_03340</name>
</gene>
<name>A0ABT5XD26_9EURY</name>
<sequence>MILLILLLLAAQTASATVEETRLGPESTWSQQPTPQSTAPGSVWPSVPPATGELRVSVDLVGPKSGQAPTYSTPGKALEYIVTVENLGCSEVDAKLTVNPKSCRPGWFGWDETVLTIPPGGIGTEQLLVTPAMTASPGSYEFAVVATAANSKSGSDEAGFKLQDYDYVSETSISGTGQFTMNKDVRSMNTGVKSNKDVYFSGSVDTLMKNEYLVERAKGSNPNFQGFDAVENYVADNPGDALMGTEVVKSSLVFGGVGAKVQESYNLQGMEYEVQKIDLHHTGPDRRAEFQTVDNFTGYLAIDARQSIPGQRSTREREEFLGAFEIQRRLIFKDEPGPAFSCLDGSCFNFAERFNALSRWA</sequence>
<accession>A0ABT5XD26</accession>
<dbReference type="EMBL" id="JARFPL010000007">
    <property type="protein sequence ID" value="MDF0592614.1"/>
    <property type="molecule type" value="Genomic_DNA"/>
</dbReference>
<dbReference type="Proteomes" id="UP001215956">
    <property type="component" value="Unassembled WGS sequence"/>
</dbReference>
<evidence type="ECO:0008006" key="4">
    <source>
        <dbReference type="Google" id="ProtNLM"/>
    </source>
</evidence>
<organism evidence="2 3">
    <name type="scientific">Candidatus Methanocrinis alkalitolerans</name>
    <dbReference type="NCBI Taxonomy" id="3033395"/>
    <lineage>
        <taxon>Archaea</taxon>
        <taxon>Methanobacteriati</taxon>
        <taxon>Methanobacteriota</taxon>
        <taxon>Stenosarchaea group</taxon>
        <taxon>Methanomicrobia</taxon>
        <taxon>Methanotrichales</taxon>
        <taxon>Methanotrichaceae</taxon>
        <taxon>Methanocrinis</taxon>
    </lineage>
</organism>
<dbReference type="RefSeq" id="WP_316968320.1">
    <property type="nucleotide sequence ID" value="NZ_JARFPL010000007.1"/>
</dbReference>
<feature type="compositionally biased region" description="Polar residues" evidence="1">
    <location>
        <begin position="27"/>
        <end position="40"/>
    </location>
</feature>